<dbReference type="InterPro" id="IPR011545">
    <property type="entry name" value="DEAD/DEAH_box_helicase_dom"/>
</dbReference>
<dbReference type="InterPro" id="IPR027417">
    <property type="entry name" value="P-loop_NTPase"/>
</dbReference>
<dbReference type="GO" id="GO:0043138">
    <property type="term" value="F:3'-5' DNA helicase activity"/>
    <property type="evidence" value="ECO:0007669"/>
    <property type="project" value="UniProtKB-EC"/>
</dbReference>
<accession>A0A5E4DC02</accession>
<dbReference type="AlphaFoldDB" id="A0A5E4DC02"/>
<dbReference type="Pfam" id="PF00270">
    <property type="entry name" value="DEAD"/>
    <property type="match status" value="1"/>
</dbReference>
<dbReference type="GO" id="GO:0005524">
    <property type="term" value="F:ATP binding"/>
    <property type="evidence" value="ECO:0007669"/>
    <property type="project" value="InterPro"/>
</dbReference>
<dbReference type="PANTHER" id="PTHR47835:SF3">
    <property type="entry name" value="HELICASE FOR MEIOSIS 1"/>
    <property type="match status" value="1"/>
</dbReference>
<organism evidence="2 3">
    <name type="scientific">Marmota monax</name>
    <name type="common">Woodchuck</name>
    <dbReference type="NCBI Taxonomy" id="9995"/>
    <lineage>
        <taxon>Eukaryota</taxon>
        <taxon>Metazoa</taxon>
        <taxon>Chordata</taxon>
        <taxon>Craniata</taxon>
        <taxon>Vertebrata</taxon>
        <taxon>Euteleostomi</taxon>
        <taxon>Mammalia</taxon>
        <taxon>Eutheria</taxon>
        <taxon>Euarchontoglires</taxon>
        <taxon>Glires</taxon>
        <taxon>Rodentia</taxon>
        <taxon>Sciuromorpha</taxon>
        <taxon>Sciuridae</taxon>
        <taxon>Xerinae</taxon>
        <taxon>Marmotini</taxon>
        <taxon>Marmota</taxon>
    </lineage>
</organism>
<dbReference type="Proteomes" id="UP000335636">
    <property type="component" value="Unassembled WGS sequence"/>
</dbReference>
<gene>
    <name evidence="2" type="ORF">MONAX_5E012687</name>
</gene>
<evidence type="ECO:0000259" key="1">
    <source>
        <dbReference type="Pfam" id="PF00270"/>
    </source>
</evidence>
<sequence length="73" mass="8127">LLDLQPLPITALGYKAYEALYNFSHFNTVQTQIFHTLYHTDCSFLVGAPTGSGKTVAAELAIFRVFNKYPSSK</sequence>
<dbReference type="InterPro" id="IPR052247">
    <property type="entry name" value="Meiotic_Crossover_Helicase"/>
</dbReference>
<dbReference type="GO" id="GO:0016787">
    <property type="term" value="F:hydrolase activity"/>
    <property type="evidence" value="ECO:0007669"/>
    <property type="project" value="UniProtKB-KW"/>
</dbReference>
<dbReference type="EMBL" id="CABDUW010004379">
    <property type="protein sequence ID" value="VTJ90329.1"/>
    <property type="molecule type" value="Genomic_DNA"/>
</dbReference>
<evidence type="ECO:0000313" key="2">
    <source>
        <dbReference type="EMBL" id="VTJ90329.1"/>
    </source>
</evidence>
<evidence type="ECO:0000313" key="3">
    <source>
        <dbReference type="Proteomes" id="UP000335636"/>
    </source>
</evidence>
<dbReference type="Gene3D" id="3.40.50.300">
    <property type="entry name" value="P-loop containing nucleotide triphosphate hydrolases"/>
    <property type="match status" value="1"/>
</dbReference>
<dbReference type="PANTHER" id="PTHR47835">
    <property type="entry name" value="HFM1, ATP DEPENDENT DNA HELICASE HOMOLOG"/>
    <property type="match status" value="1"/>
</dbReference>
<reference evidence="2" key="1">
    <citation type="submission" date="2019-04" db="EMBL/GenBank/DDBJ databases">
        <authorList>
            <person name="Alioto T."/>
            <person name="Alioto T."/>
        </authorList>
    </citation>
    <scope>NUCLEOTIDE SEQUENCE [LARGE SCALE GENOMIC DNA]</scope>
</reference>
<keyword evidence="3" id="KW-1185">Reference proteome</keyword>
<comment type="caution">
    <text evidence="2">The sequence shown here is derived from an EMBL/GenBank/DDBJ whole genome shotgun (WGS) entry which is preliminary data.</text>
</comment>
<name>A0A5E4DC02_MARMO</name>
<dbReference type="GO" id="GO:0003676">
    <property type="term" value="F:nucleic acid binding"/>
    <property type="evidence" value="ECO:0007669"/>
    <property type="project" value="InterPro"/>
</dbReference>
<feature type="non-terminal residue" evidence="2">
    <location>
        <position position="1"/>
    </location>
</feature>
<feature type="non-terminal residue" evidence="2">
    <location>
        <position position="73"/>
    </location>
</feature>
<proteinExistence type="predicted"/>
<feature type="domain" description="DEAD/DEAH-box helicase" evidence="1">
    <location>
        <begin position="28"/>
        <end position="67"/>
    </location>
</feature>
<protein>
    <recommendedName>
        <fullName evidence="1">DEAD/DEAH-box helicase domain-containing protein</fullName>
    </recommendedName>
</protein>
<dbReference type="SUPFAM" id="SSF52540">
    <property type="entry name" value="P-loop containing nucleoside triphosphate hydrolases"/>
    <property type="match status" value="1"/>
</dbReference>